<evidence type="ECO:0000256" key="1">
    <source>
        <dbReference type="SAM" id="Phobius"/>
    </source>
</evidence>
<reference evidence="2" key="1">
    <citation type="journal article" date="2020" name="Mol. Plant Microbe Interact.">
        <title>Genome Sequence of the Biocontrol Agent Coniothyrium minitans strain Conio (IMI 134523).</title>
        <authorList>
            <person name="Patel D."/>
            <person name="Shittu T.A."/>
            <person name="Baroncelli R."/>
            <person name="Muthumeenakshi S."/>
            <person name="Osborne T.H."/>
            <person name="Janganan T.K."/>
            <person name="Sreenivasaprasad S."/>
        </authorList>
    </citation>
    <scope>NUCLEOTIDE SEQUENCE</scope>
    <source>
        <strain evidence="2">Conio</strain>
    </source>
</reference>
<keyword evidence="1" id="KW-0812">Transmembrane</keyword>
<comment type="caution">
    <text evidence="2">The sequence shown here is derived from an EMBL/GenBank/DDBJ whole genome shotgun (WGS) entry which is preliminary data.</text>
</comment>
<evidence type="ECO:0000313" key="2">
    <source>
        <dbReference type="EMBL" id="KAF9731899.1"/>
    </source>
</evidence>
<dbReference type="OrthoDB" id="4074965at2759"/>
<accession>A0A9P6GCV7</accession>
<feature type="transmembrane region" description="Helical" evidence="1">
    <location>
        <begin position="52"/>
        <end position="77"/>
    </location>
</feature>
<keyword evidence="1" id="KW-0472">Membrane</keyword>
<feature type="transmembrane region" description="Helical" evidence="1">
    <location>
        <begin position="12"/>
        <end position="32"/>
    </location>
</feature>
<evidence type="ECO:0000313" key="3">
    <source>
        <dbReference type="Proteomes" id="UP000756921"/>
    </source>
</evidence>
<dbReference type="EMBL" id="WJXW01000011">
    <property type="protein sequence ID" value="KAF9731899.1"/>
    <property type="molecule type" value="Genomic_DNA"/>
</dbReference>
<keyword evidence="3" id="KW-1185">Reference proteome</keyword>
<proteinExistence type="predicted"/>
<dbReference type="Proteomes" id="UP000756921">
    <property type="component" value="Unassembled WGS sequence"/>
</dbReference>
<gene>
    <name evidence="2" type="ORF">PMIN01_09828</name>
</gene>
<dbReference type="AlphaFoldDB" id="A0A9P6GCV7"/>
<name>A0A9P6GCV7_9PLEO</name>
<keyword evidence="1" id="KW-1133">Transmembrane helix</keyword>
<protein>
    <submittedName>
        <fullName evidence="2">Uncharacterized protein</fullName>
    </submittedName>
</protein>
<sequence>MGTSSKIDSTFFRLGEVCSAVIVVLLLSHFYINASDDGRLIYTEIISVLEPVFSILLPISTKYSFYAFPLNIIIFICSI</sequence>
<organism evidence="2 3">
    <name type="scientific">Paraphaeosphaeria minitans</name>
    <dbReference type="NCBI Taxonomy" id="565426"/>
    <lineage>
        <taxon>Eukaryota</taxon>
        <taxon>Fungi</taxon>
        <taxon>Dikarya</taxon>
        <taxon>Ascomycota</taxon>
        <taxon>Pezizomycotina</taxon>
        <taxon>Dothideomycetes</taxon>
        <taxon>Pleosporomycetidae</taxon>
        <taxon>Pleosporales</taxon>
        <taxon>Massarineae</taxon>
        <taxon>Didymosphaeriaceae</taxon>
        <taxon>Paraphaeosphaeria</taxon>
    </lineage>
</organism>